<evidence type="ECO:0000256" key="3">
    <source>
        <dbReference type="ARBA" id="ARBA00022801"/>
    </source>
</evidence>
<keyword evidence="1" id="KW-0645">Protease</keyword>
<keyword evidence="8" id="KW-0031">Aminopeptidase</keyword>
<dbReference type="InterPro" id="IPR001131">
    <property type="entry name" value="Peptidase_M24B_aminopep-P_CS"/>
</dbReference>
<sequence>MKTLQSISCKVKSRDCDAYVSFDSAENFYLTKFQSSFGISVVTAEGEIFFFTDGRYFEKAKRSVKQVNVVLWKSWEKFVEKLEDLKLDRLLIDDKKVKVSTYNALKKSFSVKIESNFLSEFRAVKTEEEVALISRAVTVAETTLNHVIHLLKPGITELEFRAELIKAFFKFGGEDEAFETIVASGKGSAIPHWKTSRKEIKDGEAVVVDFGVRVGGYVSDVTRTFLVGNVPSELKNIYDIVKEAQRIGIESLRVGVPCKKVDEAVREYITSKGYGELFVHSTGHGIGVEVHEAPTLSKRSSEILKKNMVVTVEPGIYVPELGGVRIEDDCLVTESDAFVLSTLPK</sequence>
<name>A0ABY1NF67_9BACT</name>
<reference evidence="8 9" key="1">
    <citation type="submission" date="2017-05" db="EMBL/GenBank/DDBJ databases">
        <authorList>
            <person name="Varghese N."/>
            <person name="Submissions S."/>
        </authorList>
    </citation>
    <scope>NUCLEOTIDE SEQUENCE [LARGE SCALE GENOMIC DNA]</scope>
    <source>
        <strain evidence="8 9">DSM 15522</strain>
    </source>
</reference>
<comment type="similarity">
    <text evidence="5">Belongs to the peptidase M24B family.</text>
</comment>
<dbReference type="Proteomes" id="UP001157911">
    <property type="component" value="Unassembled WGS sequence"/>
</dbReference>
<dbReference type="InterPro" id="IPR050659">
    <property type="entry name" value="Peptidase_M24B"/>
</dbReference>
<keyword evidence="4" id="KW-0482">Metalloprotease</keyword>
<dbReference type="PROSITE" id="PS00491">
    <property type="entry name" value="PROLINE_PEPTIDASE"/>
    <property type="match status" value="1"/>
</dbReference>
<evidence type="ECO:0000259" key="7">
    <source>
        <dbReference type="Pfam" id="PF01321"/>
    </source>
</evidence>
<evidence type="ECO:0000256" key="4">
    <source>
        <dbReference type="ARBA" id="ARBA00023049"/>
    </source>
</evidence>
<dbReference type="Pfam" id="PF01321">
    <property type="entry name" value="Creatinase_N"/>
    <property type="match status" value="1"/>
</dbReference>
<dbReference type="Gene3D" id="3.40.350.10">
    <property type="entry name" value="Creatinase/prolidase N-terminal domain"/>
    <property type="match status" value="1"/>
</dbReference>
<evidence type="ECO:0000313" key="9">
    <source>
        <dbReference type="Proteomes" id="UP001157911"/>
    </source>
</evidence>
<evidence type="ECO:0000256" key="1">
    <source>
        <dbReference type="ARBA" id="ARBA00022670"/>
    </source>
</evidence>
<keyword evidence="9" id="KW-1185">Reference proteome</keyword>
<dbReference type="SUPFAM" id="SSF55920">
    <property type="entry name" value="Creatinase/aminopeptidase"/>
    <property type="match status" value="1"/>
</dbReference>
<evidence type="ECO:0000259" key="6">
    <source>
        <dbReference type="Pfam" id="PF00557"/>
    </source>
</evidence>
<keyword evidence="3" id="KW-0378">Hydrolase</keyword>
<dbReference type="InterPro" id="IPR000994">
    <property type="entry name" value="Pept_M24"/>
</dbReference>
<protein>
    <submittedName>
        <fullName evidence="8">Xaa-Pro aminopeptidase</fullName>
    </submittedName>
</protein>
<evidence type="ECO:0000313" key="8">
    <source>
        <dbReference type="EMBL" id="SMP08117.1"/>
    </source>
</evidence>
<dbReference type="InterPro" id="IPR000587">
    <property type="entry name" value="Creatinase_N"/>
</dbReference>
<dbReference type="GO" id="GO:0004177">
    <property type="term" value="F:aminopeptidase activity"/>
    <property type="evidence" value="ECO:0007669"/>
    <property type="project" value="UniProtKB-KW"/>
</dbReference>
<feature type="domain" description="Peptidase M24" evidence="6">
    <location>
        <begin position="132"/>
        <end position="334"/>
    </location>
</feature>
<feature type="domain" description="Creatinase N-terminal" evidence="7">
    <location>
        <begin position="10"/>
        <end position="110"/>
    </location>
</feature>
<keyword evidence="2 5" id="KW-0479">Metal-binding</keyword>
<dbReference type="PANTHER" id="PTHR46112">
    <property type="entry name" value="AMINOPEPTIDASE"/>
    <property type="match status" value="1"/>
</dbReference>
<organism evidence="8 9">
    <name type="scientific">Desulfurobacterium pacificum</name>
    <dbReference type="NCBI Taxonomy" id="240166"/>
    <lineage>
        <taxon>Bacteria</taxon>
        <taxon>Pseudomonadati</taxon>
        <taxon>Aquificota</taxon>
        <taxon>Aquificia</taxon>
        <taxon>Desulfurobacteriales</taxon>
        <taxon>Desulfurobacteriaceae</taxon>
        <taxon>Desulfurobacterium</taxon>
    </lineage>
</organism>
<accession>A0ABY1NF67</accession>
<dbReference type="Gene3D" id="3.90.230.10">
    <property type="entry name" value="Creatinase/methionine aminopeptidase superfamily"/>
    <property type="match status" value="1"/>
</dbReference>
<dbReference type="EMBL" id="FXUB01000001">
    <property type="protein sequence ID" value="SMP08117.1"/>
    <property type="molecule type" value="Genomic_DNA"/>
</dbReference>
<dbReference type="CDD" id="cd01092">
    <property type="entry name" value="APP-like"/>
    <property type="match status" value="1"/>
</dbReference>
<dbReference type="InterPro" id="IPR029149">
    <property type="entry name" value="Creatin/AminoP/Spt16_N"/>
</dbReference>
<evidence type="ECO:0000256" key="5">
    <source>
        <dbReference type="RuleBase" id="RU000590"/>
    </source>
</evidence>
<gene>
    <name evidence="8" type="ORF">SAMN06265339_0562</name>
</gene>
<dbReference type="InterPro" id="IPR036005">
    <property type="entry name" value="Creatinase/aminopeptidase-like"/>
</dbReference>
<proteinExistence type="inferred from homology"/>
<dbReference type="RefSeq" id="WP_283400065.1">
    <property type="nucleotide sequence ID" value="NZ_FXUB01000001.1"/>
</dbReference>
<comment type="caution">
    <text evidence="8">The sequence shown here is derived from an EMBL/GenBank/DDBJ whole genome shotgun (WGS) entry which is preliminary data.</text>
</comment>
<evidence type="ECO:0000256" key="2">
    <source>
        <dbReference type="ARBA" id="ARBA00022723"/>
    </source>
</evidence>
<dbReference type="SUPFAM" id="SSF53092">
    <property type="entry name" value="Creatinase/prolidase N-terminal domain"/>
    <property type="match status" value="1"/>
</dbReference>
<dbReference type="PANTHER" id="PTHR46112:SF3">
    <property type="entry name" value="AMINOPEPTIDASE YPDF"/>
    <property type="match status" value="1"/>
</dbReference>
<dbReference type="Pfam" id="PF00557">
    <property type="entry name" value="Peptidase_M24"/>
    <property type="match status" value="1"/>
</dbReference>